<accession>A0A7W4VKA5</accession>
<comment type="caution">
    <text evidence="1">The sequence shown here is derived from an EMBL/GenBank/DDBJ whole genome shotgun (WGS) entry which is preliminary data.</text>
</comment>
<evidence type="ECO:0000313" key="1">
    <source>
        <dbReference type="EMBL" id="MBB3018759.1"/>
    </source>
</evidence>
<proteinExistence type="predicted"/>
<reference evidence="1 2" key="1">
    <citation type="submission" date="2020-08" db="EMBL/GenBank/DDBJ databases">
        <title>The Agave Microbiome: Exploring the role of microbial communities in plant adaptations to desert environments.</title>
        <authorList>
            <person name="Partida-Martinez L.P."/>
        </authorList>
    </citation>
    <scope>NUCLEOTIDE SEQUENCE [LARGE SCALE GENOMIC DNA]</scope>
    <source>
        <strain evidence="1 2">AT3.9</strain>
    </source>
</reference>
<sequence length="32" mass="3673">MQSYEGVVLRLHIKREGLMLAAGAYSIRIQLR</sequence>
<name>A0A7W4VKA5_9HYPH</name>
<dbReference type="Proteomes" id="UP000532010">
    <property type="component" value="Unassembled WGS sequence"/>
</dbReference>
<organism evidence="1 2">
    <name type="scientific">Microvirga lupini</name>
    <dbReference type="NCBI Taxonomy" id="420324"/>
    <lineage>
        <taxon>Bacteria</taxon>
        <taxon>Pseudomonadati</taxon>
        <taxon>Pseudomonadota</taxon>
        <taxon>Alphaproteobacteria</taxon>
        <taxon>Hyphomicrobiales</taxon>
        <taxon>Methylobacteriaceae</taxon>
        <taxon>Microvirga</taxon>
    </lineage>
</organism>
<gene>
    <name evidence="1" type="ORF">FHR70_001813</name>
</gene>
<protein>
    <submittedName>
        <fullName evidence="1">Uncharacterized protein</fullName>
    </submittedName>
</protein>
<dbReference type="AlphaFoldDB" id="A0A7W4VKA5"/>
<evidence type="ECO:0000313" key="2">
    <source>
        <dbReference type="Proteomes" id="UP000532010"/>
    </source>
</evidence>
<dbReference type="EMBL" id="JACHWB010000002">
    <property type="protein sequence ID" value="MBB3018759.1"/>
    <property type="molecule type" value="Genomic_DNA"/>
</dbReference>
<keyword evidence="2" id="KW-1185">Reference proteome</keyword>